<keyword evidence="1" id="KW-0479">Metal-binding</keyword>
<dbReference type="PROSITE" id="PS51635">
    <property type="entry name" value="PNPLA"/>
    <property type="match status" value="1"/>
</dbReference>
<evidence type="ECO:0000256" key="5">
    <source>
        <dbReference type="ARBA" id="ARBA00022963"/>
    </source>
</evidence>
<comment type="caution">
    <text evidence="8">Lacks conserved residue(s) required for the propagation of feature annotation.</text>
</comment>
<keyword evidence="3 8" id="KW-0378">Hydrolase</keyword>
<protein>
    <recommendedName>
        <fullName evidence="13">FabD/lysophospholipase-like protein</fullName>
    </recommendedName>
</protein>
<dbReference type="Proteomes" id="UP001287286">
    <property type="component" value="Unassembled WGS sequence"/>
</dbReference>
<dbReference type="InterPro" id="IPR016035">
    <property type="entry name" value="Acyl_Trfase/lysoPLipase"/>
</dbReference>
<dbReference type="InterPro" id="IPR027417">
    <property type="entry name" value="P-loop_NTPase"/>
</dbReference>
<evidence type="ECO:0000256" key="4">
    <source>
        <dbReference type="ARBA" id="ARBA00022833"/>
    </source>
</evidence>
<feature type="domain" description="PNPLA" evidence="10">
    <location>
        <begin position="703"/>
        <end position="924"/>
    </location>
</feature>
<reference evidence="11 12" key="1">
    <citation type="journal article" date="2024" name="Microbiol. Resour. Announc.">
        <title>Genome annotations for the ascomycete fungi Trichoderma harzianum, Trichoderma aggressivum, and Purpureocillium lilacinum.</title>
        <authorList>
            <person name="Beijen E.P.W."/>
            <person name="Ohm R.A."/>
        </authorList>
    </citation>
    <scope>NUCLEOTIDE SEQUENCE [LARGE SCALE GENOMIC DNA]</scope>
    <source>
        <strain evidence="11 12">CBS 150709</strain>
    </source>
</reference>
<dbReference type="InterPro" id="IPR017907">
    <property type="entry name" value="Znf_RING_CS"/>
</dbReference>
<dbReference type="PROSITE" id="PS50089">
    <property type="entry name" value="ZF_RING_2"/>
    <property type="match status" value="1"/>
</dbReference>
<evidence type="ECO:0000313" key="11">
    <source>
        <dbReference type="EMBL" id="KAK4071116.1"/>
    </source>
</evidence>
<dbReference type="SUPFAM" id="SSF52540">
    <property type="entry name" value="P-loop containing nucleoside triphosphate hydrolases"/>
    <property type="match status" value="1"/>
</dbReference>
<evidence type="ECO:0000259" key="10">
    <source>
        <dbReference type="PROSITE" id="PS51635"/>
    </source>
</evidence>
<comment type="caution">
    <text evidence="11">The sequence shown here is derived from an EMBL/GenBank/DDBJ whole genome shotgun (WGS) entry which is preliminary data.</text>
</comment>
<dbReference type="PANTHER" id="PTHR24185">
    <property type="entry name" value="CALCIUM-INDEPENDENT PHOSPHOLIPASE A2-GAMMA"/>
    <property type="match status" value="1"/>
</dbReference>
<feature type="active site" description="Nucleophile" evidence="8">
    <location>
        <position position="743"/>
    </location>
</feature>
<evidence type="ECO:0000256" key="2">
    <source>
        <dbReference type="ARBA" id="ARBA00022771"/>
    </source>
</evidence>
<dbReference type="Gene3D" id="3.40.1090.10">
    <property type="entry name" value="Cytosolic phospholipase A2 catalytic domain"/>
    <property type="match status" value="1"/>
</dbReference>
<evidence type="ECO:0000256" key="3">
    <source>
        <dbReference type="ARBA" id="ARBA00022801"/>
    </source>
</evidence>
<dbReference type="PROSITE" id="PS00518">
    <property type="entry name" value="ZF_RING_1"/>
    <property type="match status" value="1"/>
</dbReference>
<keyword evidence="12" id="KW-1185">Reference proteome</keyword>
<keyword evidence="4" id="KW-0862">Zinc</keyword>
<dbReference type="Pfam" id="PF01734">
    <property type="entry name" value="Patatin"/>
    <property type="match status" value="1"/>
</dbReference>
<name>A0ABR0BDU1_PURLI</name>
<dbReference type="EMBL" id="JAWRVI010000235">
    <property type="protein sequence ID" value="KAK4071116.1"/>
    <property type="molecule type" value="Genomic_DNA"/>
</dbReference>
<gene>
    <name evidence="11" type="ORF">Purlil1_13511</name>
</gene>
<keyword evidence="6 8" id="KW-0443">Lipid metabolism</keyword>
<evidence type="ECO:0000256" key="7">
    <source>
        <dbReference type="PROSITE-ProRule" id="PRU00175"/>
    </source>
</evidence>
<sequence length="1181" mass="133121">MAPATHDDAQLIWCVGCKKTICEPHWTMERSHKLRRPEHIRLRPADIKKSLPQARLAREAEEMDDAWAKGWLSDVADPDQLRELQKKEARNVWFGVDTQSRKSFVNQGLLLDLLRRSGRMHFGNQFPCIVSFLGATGAGKSSIIKGLNTLHNPSSARDMENPVAANSDGVNPTSSGVHLFADVSTAQTDRPFLYADCEGLFGGNSETAGETDDFIKESIDSLKRAGKWLIRPLSHGHKDFDREDFVRDVYPRILYAFSDILCYVAQQRPSHLETILKDLILWASRVHNTALNQAILPSCIIVINNTPLTDQCEDEEFARKTILGKMGRYPVQGDEIKKLANEWNEIAPSPSSRITNLKELFHRYFRDIQVLVVPPKSASSATSVRTQLQKLREKLHSTSTGIQRKREEIGGQVNTRQLDKYLSRAFEHFLSFPDRPFDFAKHTMIQEAVPTGLVQNAESLMSQLREQVPDILPDQFDSSLVNLLSSYASFNVLLRYPGASDDGHRVSCAGEIISTTQAARILERYGNECGVAYREFHQNSRCWYRRGTKQCRNTAKGHSKDHQDEHGKVFAFGEYHTYWSEKASQTFVERVRETSNKFISSSFFRSYESGLAQHFDNLRSQKEILKSLKMTETCLLCLEHVADISLSCGHAICRICLRAVGTPCPHRNTFKLPECGICGTKFSQINGWDRMVVKPEKARPRILAIDGGGVRSVISAQILLLLEAHLGLGISIHHFFDLIVGNSSGATIALGLGALDWSGSSCVAAMKEVATNGLTMRKLGLLERWFPSYDSFYCPEDLEKSLMGVLREHSPLIGDATYPVESSETLTMPAETGIKVRDVRIGAVAATQDGDSYQTWVLGNYTRNDGQGLPRAYRHAESTSSFYLWHAARCSSFAPGLFPATRAPNYELFVDANVTQVPTIDTAIKEAALIWPRTTDDHTNLHAHIGVSIGVGHSQSRIASFWWFSRVALHSWIERDVDQYETKFDPDGAWKKYYHSLPSSDRNRLRRLDVDFKRDPLPSMVAQTELDTMIDSTNEYFKSEGPHMELENTAEALLAALFYPVAEETRQVDDQTYTKTYTIACQLAEEHQGLLFRRLRQSHCVFIAEREGPGTVVQLEVPKQHQPFEQNFTWPVDQTGATEVQLFLAFQHPYYVEDGNKLGEKLAHEPAIGRSYHINGSPWIA</sequence>
<evidence type="ECO:0000256" key="1">
    <source>
        <dbReference type="ARBA" id="ARBA00022723"/>
    </source>
</evidence>
<dbReference type="InterPro" id="IPR001841">
    <property type="entry name" value="Znf_RING"/>
</dbReference>
<organism evidence="11 12">
    <name type="scientific">Purpureocillium lilacinum</name>
    <name type="common">Paecilomyces lilacinus</name>
    <dbReference type="NCBI Taxonomy" id="33203"/>
    <lineage>
        <taxon>Eukaryota</taxon>
        <taxon>Fungi</taxon>
        <taxon>Dikarya</taxon>
        <taxon>Ascomycota</taxon>
        <taxon>Pezizomycotina</taxon>
        <taxon>Sordariomycetes</taxon>
        <taxon>Hypocreomycetidae</taxon>
        <taxon>Hypocreales</taxon>
        <taxon>Ophiocordycipitaceae</taxon>
        <taxon>Purpureocillium</taxon>
    </lineage>
</organism>
<dbReference type="InterPro" id="IPR002641">
    <property type="entry name" value="PNPLA_dom"/>
</dbReference>
<dbReference type="SUPFAM" id="SSF57850">
    <property type="entry name" value="RING/U-box"/>
    <property type="match status" value="1"/>
</dbReference>
<feature type="short sequence motif" description="GXSXG" evidence="8">
    <location>
        <begin position="741"/>
        <end position="745"/>
    </location>
</feature>
<dbReference type="PANTHER" id="PTHR24185:SF1">
    <property type="entry name" value="CALCIUM-INDEPENDENT PHOSPHOLIPASE A2-GAMMA"/>
    <property type="match status" value="1"/>
</dbReference>
<evidence type="ECO:0008006" key="13">
    <source>
        <dbReference type="Google" id="ProtNLM"/>
    </source>
</evidence>
<evidence type="ECO:0000313" key="12">
    <source>
        <dbReference type="Proteomes" id="UP001287286"/>
    </source>
</evidence>
<feature type="domain" description="RING-type" evidence="9">
    <location>
        <begin position="634"/>
        <end position="665"/>
    </location>
</feature>
<evidence type="ECO:0000256" key="8">
    <source>
        <dbReference type="PROSITE-ProRule" id="PRU01161"/>
    </source>
</evidence>
<evidence type="ECO:0000256" key="6">
    <source>
        <dbReference type="ARBA" id="ARBA00023098"/>
    </source>
</evidence>
<proteinExistence type="predicted"/>
<keyword evidence="5 8" id="KW-0442">Lipid degradation</keyword>
<feature type="active site" description="Proton acceptor" evidence="8">
    <location>
        <position position="911"/>
    </location>
</feature>
<evidence type="ECO:0000259" key="9">
    <source>
        <dbReference type="PROSITE" id="PS50089"/>
    </source>
</evidence>
<accession>A0ABR0BDU1</accession>
<dbReference type="SUPFAM" id="SSF52151">
    <property type="entry name" value="FabD/lysophospholipase-like"/>
    <property type="match status" value="1"/>
</dbReference>
<keyword evidence="2 7" id="KW-0863">Zinc-finger</keyword>